<evidence type="ECO:0000313" key="1">
    <source>
        <dbReference type="EMBL" id="VVQ18721.1"/>
    </source>
</evidence>
<reference evidence="1 2" key="1">
    <citation type="submission" date="2019-09" db="EMBL/GenBank/DDBJ databases">
        <authorList>
            <person name="Chandra G."/>
            <person name="Truman W A."/>
        </authorList>
    </citation>
    <scope>NUCLEOTIDE SEQUENCE [LARGE SCALE GENOMIC DNA]</scope>
    <source>
        <strain evidence="1">PS938</strain>
    </source>
</reference>
<accession>A0A5E7V4W5</accession>
<name>A0A5E7V4W5_PSEFL</name>
<gene>
    <name evidence="1" type="ORF">PS938_04610</name>
</gene>
<dbReference type="Proteomes" id="UP000327191">
    <property type="component" value="Unassembled WGS sequence"/>
</dbReference>
<protein>
    <submittedName>
        <fullName evidence="1">Uncharacterized protein</fullName>
    </submittedName>
</protein>
<dbReference type="RefSeq" id="WP_191628419.1">
    <property type="nucleotide sequence ID" value="NZ_CABVJE010000022.1"/>
</dbReference>
<dbReference type="AlphaFoldDB" id="A0A5E7V4W5"/>
<evidence type="ECO:0000313" key="2">
    <source>
        <dbReference type="Proteomes" id="UP000327191"/>
    </source>
</evidence>
<dbReference type="EMBL" id="CABVJE010000022">
    <property type="protein sequence ID" value="VVQ18721.1"/>
    <property type="molecule type" value="Genomic_DNA"/>
</dbReference>
<organism evidence="1 2">
    <name type="scientific">Pseudomonas fluorescens</name>
    <dbReference type="NCBI Taxonomy" id="294"/>
    <lineage>
        <taxon>Bacteria</taxon>
        <taxon>Pseudomonadati</taxon>
        <taxon>Pseudomonadota</taxon>
        <taxon>Gammaproteobacteria</taxon>
        <taxon>Pseudomonadales</taxon>
        <taxon>Pseudomonadaceae</taxon>
        <taxon>Pseudomonas</taxon>
    </lineage>
</organism>
<sequence>MNKKNGANAPRGSAWLDKAGALLMALQPNAESLVLLFALEVLLWN</sequence>
<proteinExistence type="predicted"/>